<gene>
    <name evidence="7" type="primary">rmuC</name>
    <name evidence="7" type="ORF">N0B48_14285</name>
</gene>
<evidence type="ECO:0000256" key="1">
    <source>
        <dbReference type="ARBA" id="ARBA00003416"/>
    </source>
</evidence>
<keyword evidence="8" id="KW-1185">Reference proteome</keyword>
<comment type="function">
    <text evidence="1">Involved in DNA recombination.</text>
</comment>
<feature type="transmembrane region" description="Helical" evidence="6">
    <location>
        <begin position="5"/>
        <end position="23"/>
    </location>
</feature>
<evidence type="ECO:0000256" key="6">
    <source>
        <dbReference type="SAM" id="Phobius"/>
    </source>
</evidence>
<reference evidence="7 8" key="1">
    <citation type="submission" date="2022-09" db="EMBL/GenBank/DDBJ databases">
        <title>Chryseobacterium oleae sp.nov., isolated from the inter-root soil of Pyrola calliantha H. Andr. in Tibet.</title>
        <authorList>
            <person name="Li Z."/>
        </authorList>
    </citation>
    <scope>NUCLEOTIDE SEQUENCE [LARGE SCALE GENOMIC DNA]</scope>
    <source>
        <strain evidence="8">pc1-10</strain>
    </source>
</reference>
<dbReference type="InterPro" id="IPR003798">
    <property type="entry name" value="DNA_recombination_RmuC"/>
</dbReference>
<name>A0ABT2IWS8_9FLAO</name>
<dbReference type="Proteomes" id="UP001525566">
    <property type="component" value="Unassembled WGS sequence"/>
</dbReference>
<comment type="similarity">
    <text evidence="2">Belongs to the RmuC family.</text>
</comment>
<comment type="caution">
    <text evidence="7">The sequence shown here is derived from an EMBL/GenBank/DDBJ whole genome shotgun (WGS) entry which is preliminary data.</text>
</comment>
<proteinExistence type="inferred from homology"/>
<evidence type="ECO:0000256" key="4">
    <source>
        <dbReference type="ARBA" id="ARBA00023172"/>
    </source>
</evidence>
<keyword evidence="3 5" id="KW-0175">Coiled coil</keyword>
<evidence type="ECO:0000256" key="3">
    <source>
        <dbReference type="ARBA" id="ARBA00023054"/>
    </source>
</evidence>
<organism evidence="7 8">
    <name type="scientific">Chryseobacterium herbae</name>
    <dbReference type="NCBI Taxonomy" id="2976476"/>
    <lineage>
        <taxon>Bacteria</taxon>
        <taxon>Pseudomonadati</taxon>
        <taxon>Bacteroidota</taxon>
        <taxon>Flavobacteriia</taxon>
        <taxon>Flavobacteriales</taxon>
        <taxon>Weeksellaceae</taxon>
        <taxon>Chryseobacterium group</taxon>
        <taxon>Chryseobacterium</taxon>
    </lineage>
</organism>
<keyword evidence="6" id="KW-0812">Transmembrane</keyword>
<accession>A0ABT2IWS8</accession>
<evidence type="ECO:0000313" key="7">
    <source>
        <dbReference type="EMBL" id="MCT2563060.1"/>
    </source>
</evidence>
<sequence>MTYLIIGCIAGGVLGAVILYFALKSSTVSRISYDELNNLYIKNQSDLENLHLKVQELTQNIGREKEQNQLQTDLLNDLKNEYAKISAEHASLNSQFLEQKQLNLKQGTQIETLVSEKQHIFAKNSELSAKNDSMQQSLDTQKEEITKIQDESKLQFENLANKILEEKTEKFTTLNQNNLKNILEPFQEKITDLKNRVNEAYEKENKERFSLAEKVKELAELNQQISEDAKKLTRALKGESKTQGNWGEMILESILEKSGLVKGREYFLEHELRDEDNKALFSEFSGKKMRPDAVIKYPDERNVIIDSKVSLTAFTELVDETDQDVYAIKLSQHLGSIKNHILQLSQKAYDDYGKSLDFVMMFIPSEPAYIAAMQADQNLWNFAYDRRILLLNPSNLITSLKLIADLWKREYQNKNSMEIADRGARLYDKFVGFVENLEKVGKNLDQAKNVYNDAYKQLSTGNDNLVIQTQKLKSLGIKNKKDLPQSLIDNGNFPDKEN</sequence>
<feature type="coiled-coil region" evidence="5">
    <location>
        <begin position="124"/>
        <end position="151"/>
    </location>
</feature>
<protein>
    <submittedName>
        <fullName evidence="7">DNA recombination protein RmuC</fullName>
    </submittedName>
</protein>
<evidence type="ECO:0000256" key="5">
    <source>
        <dbReference type="SAM" id="Coils"/>
    </source>
</evidence>
<evidence type="ECO:0000313" key="8">
    <source>
        <dbReference type="Proteomes" id="UP001525566"/>
    </source>
</evidence>
<evidence type="ECO:0000256" key="2">
    <source>
        <dbReference type="ARBA" id="ARBA00009840"/>
    </source>
</evidence>
<dbReference type="PANTHER" id="PTHR30563">
    <property type="entry name" value="DNA RECOMBINATION PROTEIN RMUC"/>
    <property type="match status" value="1"/>
</dbReference>
<keyword evidence="4" id="KW-0233">DNA recombination</keyword>
<keyword evidence="6" id="KW-1133">Transmembrane helix</keyword>
<keyword evidence="6" id="KW-0472">Membrane</keyword>
<dbReference type="EMBL" id="JAOAMU010000004">
    <property type="protein sequence ID" value="MCT2563060.1"/>
    <property type="molecule type" value="Genomic_DNA"/>
</dbReference>
<feature type="coiled-coil region" evidence="5">
    <location>
        <begin position="47"/>
        <end position="95"/>
    </location>
</feature>
<dbReference type="RefSeq" id="WP_259839433.1">
    <property type="nucleotide sequence ID" value="NZ_JAOAMU010000004.1"/>
</dbReference>
<dbReference type="PANTHER" id="PTHR30563:SF0">
    <property type="entry name" value="DNA RECOMBINATION PROTEIN RMUC"/>
    <property type="match status" value="1"/>
</dbReference>
<dbReference type="Pfam" id="PF02646">
    <property type="entry name" value="RmuC"/>
    <property type="match status" value="1"/>
</dbReference>